<evidence type="ECO:0000313" key="1">
    <source>
        <dbReference type="EMBL" id="AHM58230.1"/>
    </source>
</evidence>
<dbReference type="Gene3D" id="3.40.630.10">
    <property type="entry name" value="Zn peptidases"/>
    <property type="match status" value="1"/>
</dbReference>
<accession>W8TBM3</accession>
<dbReference type="EMBL" id="CP007453">
    <property type="protein sequence ID" value="AHM58230.1"/>
    <property type="molecule type" value="Genomic_DNA"/>
</dbReference>
<evidence type="ECO:0000313" key="2">
    <source>
        <dbReference type="Proteomes" id="UP000019591"/>
    </source>
</evidence>
<sequence length="273" mass="29048">MNEYIVAIRGAGDLATGVAYRLHMCGFRLIMLETARPTVIRRAVAFASAVFEGSIEVEGVRAVLAENIRHIEEAWERGDVPVIVDESCDILGSIRAHVLIDATISKRNIGTRRTMADITIGLGPGFTAGDDVDAVVETLRGHELGRAKYSGSAAADTGIPGEIAGFSRERIVRSPADGLARSICSIGDSVQKGQVVAYVGEDEVLAPIDGVLRGIIHDGIFVKKGMKMGDVDPRGNVNNCFTISEKALAVAGGVLEAVLHIGFKRGRLSLKDK</sequence>
<organism evidence="1 2">
    <name type="scientific">Peptoclostridium acidaminophilum DSM 3953</name>
    <dbReference type="NCBI Taxonomy" id="1286171"/>
    <lineage>
        <taxon>Bacteria</taxon>
        <taxon>Bacillati</taxon>
        <taxon>Bacillota</taxon>
        <taxon>Clostridia</taxon>
        <taxon>Peptostreptococcales</taxon>
        <taxon>Peptoclostridiaceae</taxon>
        <taxon>Peptoclostridium</taxon>
    </lineage>
</organism>
<name>W8TBM3_PEPAC</name>
<dbReference type="RefSeq" id="WP_025437063.1">
    <property type="nucleotide sequence ID" value="NZ_CP007453.1"/>
</dbReference>
<proteinExistence type="predicted"/>
<dbReference type="HOGENOM" id="CLU_082089_1_0_9"/>
<reference evidence="1 2" key="1">
    <citation type="journal article" date="2014" name="Genome Announc.">
        <title>Complete Genome Sequence of Amino Acid-Utilizing Eubacterium acidaminophilum al-2 (DSM 3953).</title>
        <authorList>
            <person name="Poehlein A."/>
            <person name="Andreesen J.R."/>
            <person name="Daniel R."/>
        </authorList>
    </citation>
    <scope>NUCLEOTIDE SEQUENCE [LARGE SCALE GENOMIC DNA]</scope>
    <source>
        <strain evidence="1 2">DSM 3953</strain>
        <plasmid evidence="2">Plasmid EAL2_808p</plasmid>
    </source>
</reference>
<dbReference type="NCBIfam" id="TIGR03309">
    <property type="entry name" value="matur_yqeB"/>
    <property type="match status" value="1"/>
</dbReference>
<keyword evidence="1" id="KW-0614">Plasmid</keyword>
<geneLocation type="plasmid" evidence="1 2">
    <name>EAL2_808p</name>
</geneLocation>
<gene>
    <name evidence="1" type="ORF">EAL2_808p07270</name>
</gene>
<protein>
    <recommendedName>
        <fullName evidence="3">Selenium-dependent molybdenum hydroxylase system protein, YqeB family</fullName>
    </recommendedName>
</protein>
<dbReference type="AlphaFoldDB" id="W8TBM3"/>
<dbReference type="PATRIC" id="fig|1286171.3.peg.2910"/>
<dbReference type="eggNOG" id="COG3608">
    <property type="taxonomic scope" value="Bacteria"/>
</dbReference>
<evidence type="ECO:0008006" key="3">
    <source>
        <dbReference type="Google" id="ProtNLM"/>
    </source>
</evidence>
<dbReference type="InterPro" id="IPR017695">
    <property type="entry name" value="Se-dep_Mo_hydrolase_YqeB"/>
</dbReference>
<keyword evidence="2" id="KW-1185">Reference proteome</keyword>
<dbReference type="Proteomes" id="UP000019591">
    <property type="component" value="Plasmid EAL2_808p"/>
</dbReference>
<dbReference type="OrthoDB" id="9815497at2"/>
<dbReference type="KEGG" id="eac:EAL2_808p07270"/>